<protein>
    <submittedName>
        <fullName evidence="1">Uncharacterized protein</fullName>
    </submittedName>
</protein>
<dbReference type="Proteomes" id="UP001178507">
    <property type="component" value="Unassembled WGS sequence"/>
</dbReference>
<proteinExistence type="predicted"/>
<organism evidence="1 2">
    <name type="scientific">Effrenium voratum</name>
    <dbReference type="NCBI Taxonomy" id="2562239"/>
    <lineage>
        <taxon>Eukaryota</taxon>
        <taxon>Sar</taxon>
        <taxon>Alveolata</taxon>
        <taxon>Dinophyceae</taxon>
        <taxon>Suessiales</taxon>
        <taxon>Symbiodiniaceae</taxon>
        <taxon>Effrenium</taxon>
    </lineage>
</organism>
<keyword evidence="2" id="KW-1185">Reference proteome</keyword>
<name>A0AA36NED8_9DINO</name>
<evidence type="ECO:0000313" key="2">
    <source>
        <dbReference type="Proteomes" id="UP001178507"/>
    </source>
</evidence>
<gene>
    <name evidence="1" type="ORF">EVOR1521_LOCUS22706</name>
</gene>
<dbReference type="EMBL" id="CAUJNA010003324">
    <property type="protein sequence ID" value="CAJ1399113.1"/>
    <property type="molecule type" value="Genomic_DNA"/>
</dbReference>
<reference evidence="1" key="1">
    <citation type="submission" date="2023-08" db="EMBL/GenBank/DDBJ databases">
        <authorList>
            <person name="Chen Y."/>
            <person name="Shah S."/>
            <person name="Dougan E. K."/>
            <person name="Thang M."/>
            <person name="Chan C."/>
        </authorList>
    </citation>
    <scope>NUCLEOTIDE SEQUENCE</scope>
</reference>
<accession>A0AA36NED8</accession>
<comment type="caution">
    <text evidence="1">The sequence shown here is derived from an EMBL/GenBank/DDBJ whole genome shotgun (WGS) entry which is preliminary data.</text>
</comment>
<dbReference type="AlphaFoldDB" id="A0AA36NED8"/>
<sequence>MSWEAQLAGAASSLLFVVLNCAMNIYTKWLFSPGGGDFALPWTMLAVQQAEASA</sequence>
<evidence type="ECO:0000313" key="1">
    <source>
        <dbReference type="EMBL" id="CAJ1399113.1"/>
    </source>
</evidence>